<evidence type="ECO:0000313" key="5">
    <source>
        <dbReference type="EMBL" id="MEN2989848.1"/>
    </source>
</evidence>
<evidence type="ECO:0000256" key="2">
    <source>
        <dbReference type="ARBA" id="ARBA00010742"/>
    </source>
</evidence>
<proteinExistence type="inferred from homology"/>
<dbReference type="EMBL" id="JBBKTW010000006">
    <property type="protein sequence ID" value="MEN2989848.1"/>
    <property type="molecule type" value="Genomic_DNA"/>
</dbReference>
<dbReference type="PANTHER" id="PTHR30024:SF47">
    <property type="entry name" value="TAURINE-BINDING PERIPLASMIC PROTEIN"/>
    <property type="match status" value="1"/>
</dbReference>
<organism evidence="5 6">
    <name type="scientific">Tistrella arctica</name>
    <dbReference type="NCBI Taxonomy" id="3133430"/>
    <lineage>
        <taxon>Bacteria</taxon>
        <taxon>Pseudomonadati</taxon>
        <taxon>Pseudomonadota</taxon>
        <taxon>Alphaproteobacteria</taxon>
        <taxon>Geminicoccales</taxon>
        <taxon>Geminicoccaceae</taxon>
        <taxon>Tistrella</taxon>
    </lineage>
</organism>
<feature type="signal peptide" evidence="4">
    <location>
        <begin position="1"/>
        <end position="25"/>
    </location>
</feature>
<sequence length="391" mass="42233">MTWEETMRKIVFAAAMCLAAPAVHAADFDLPRQIAWTAYGTGSAGYNEAVAIGAALQDEADINLRILPAGNDVSRMEPLRQGKVQFSLNGIGVYLAQEGVLAFGSESWGPQKIRTLATNSGGGVAMSIGVAREACDQVGKPDCKGFTYADVRGLRVAYIKGAPALNTNTSSWLAYGGLDWDDVTLVEFGGFGAAWKGMVDGSVDVAFSSTNAGVTYEAASSPRGLFWPPFDPADEDAFKRLTTVAPYYIKSKAMVGANIDGTGGRDMAAFPYPILIGLDTTDTELAYNMTKAMFKLLPVYSGKTPGIEGWAMEFQQFEWVIPYHEGAIRYYKEAGVWSDAAQQHNDRLVARQNALAAAWENLKAEAPANWDEVWPEKRRAALKAGGFQVAF</sequence>
<dbReference type="Gene3D" id="3.40.190.10">
    <property type="entry name" value="Periplasmic binding protein-like II"/>
    <property type="match status" value="2"/>
</dbReference>
<reference evidence="5 6" key="1">
    <citation type="submission" date="2024-03" db="EMBL/GenBank/DDBJ databases">
        <title>High-quality draft genome sequencing of Tistrella sp. BH-R2-4.</title>
        <authorList>
            <person name="Dong C."/>
        </authorList>
    </citation>
    <scope>NUCLEOTIDE SEQUENCE [LARGE SCALE GENOMIC DNA]</scope>
    <source>
        <strain evidence="5 6">BH-R2-4</strain>
    </source>
</reference>
<dbReference type="NCBIfam" id="TIGR02122">
    <property type="entry name" value="TRAP_TAXI"/>
    <property type="match status" value="1"/>
</dbReference>
<keyword evidence="3 4" id="KW-0732">Signal</keyword>
<evidence type="ECO:0000256" key="1">
    <source>
        <dbReference type="ARBA" id="ARBA00004418"/>
    </source>
</evidence>
<keyword evidence="6" id="KW-1185">Reference proteome</keyword>
<dbReference type="PANTHER" id="PTHR30024">
    <property type="entry name" value="ALIPHATIC SULFONATES-BINDING PROTEIN-RELATED"/>
    <property type="match status" value="1"/>
</dbReference>
<accession>A0ABU9YM26</accession>
<evidence type="ECO:0000313" key="6">
    <source>
        <dbReference type="Proteomes" id="UP001413721"/>
    </source>
</evidence>
<evidence type="ECO:0000256" key="4">
    <source>
        <dbReference type="SAM" id="SignalP"/>
    </source>
</evidence>
<dbReference type="Proteomes" id="UP001413721">
    <property type="component" value="Unassembled WGS sequence"/>
</dbReference>
<dbReference type="InterPro" id="IPR011852">
    <property type="entry name" value="TRAP_TAXI"/>
</dbReference>
<name>A0ABU9YM26_9PROT</name>
<feature type="chain" id="PRO_5045138231" evidence="4">
    <location>
        <begin position="26"/>
        <end position="391"/>
    </location>
</feature>
<comment type="caution">
    <text evidence="5">The sequence shown here is derived from an EMBL/GenBank/DDBJ whole genome shotgun (WGS) entry which is preliminary data.</text>
</comment>
<comment type="similarity">
    <text evidence="2">Belongs to the bacterial solute-binding protein SsuA/TauA family.</text>
</comment>
<dbReference type="Pfam" id="PF16868">
    <property type="entry name" value="NMT1_3"/>
    <property type="match status" value="1"/>
</dbReference>
<comment type="subcellular location">
    <subcellularLocation>
        <location evidence="1">Periplasm</location>
    </subcellularLocation>
</comment>
<evidence type="ECO:0000256" key="3">
    <source>
        <dbReference type="ARBA" id="ARBA00022729"/>
    </source>
</evidence>
<dbReference type="RefSeq" id="WP_345937792.1">
    <property type="nucleotide sequence ID" value="NZ_JBBKTW010000006.1"/>
</dbReference>
<dbReference type="SUPFAM" id="SSF53850">
    <property type="entry name" value="Periplasmic binding protein-like II"/>
    <property type="match status" value="1"/>
</dbReference>
<gene>
    <name evidence="5" type="ORF">WG926_16145</name>
</gene>
<protein>
    <submittedName>
        <fullName evidence="5">TAXI family TRAP transporter solute-binding subunit</fullName>
    </submittedName>
</protein>